<accession>A0ACC0DHC2</accession>
<protein>
    <submittedName>
        <fullName evidence="1">Uncharacterized protein</fullName>
    </submittedName>
</protein>
<evidence type="ECO:0000313" key="1">
    <source>
        <dbReference type="EMBL" id="KAI6091615.1"/>
    </source>
</evidence>
<comment type="caution">
    <text evidence="1">The sequence shown here is derived from an EMBL/GenBank/DDBJ whole genome shotgun (WGS) entry which is preliminary data.</text>
</comment>
<reference evidence="1 2" key="1">
    <citation type="journal article" date="2022" name="New Phytol.">
        <title>Ecological generalism drives hyperdiversity of secondary metabolite gene clusters in xylarialean endophytes.</title>
        <authorList>
            <person name="Franco M.E.E."/>
            <person name="Wisecaver J.H."/>
            <person name="Arnold A.E."/>
            <person name="Ju Y.M."/>
            <person name="Slot J.C."/>
            <person name="Ahrendt S."/>
            <person name="Moore L.P."/>
            <person name="Eastman K.E."/>
            <person name="Scott K."/>
            <person name="Konkel Z."/>
            <person name="Mondo S.J."/>
            <person name="Kuo A."/>
            <person name="Hayes R.D."/>
            <person name="Haridas S."/>
            <person name="Andreopoulos B."/>
            <person name="Riley R."/>
            <person name="LaButti K."/>
            <person name="Pangilinan J."/>
            <person name="Lipzen A."/>
            <person name="Amirebrahimi M."/>
            <person name="Yan J."/>
            <person name="Adam C."/>
            <person name="Keymanesh K."/>
            <person name="Ng V."/>
            <person name="Louie K."/>
            <person name="Northen T."/>
            <person name="Drula E."/>
            <person name="Henrissat B."/>
            <person name="Hsieh H.M."/>
            <person name="Youens-Clark K."/>
            <person name="Lutzoni F."/>
            <person name="Miadlikowska J."/>
            <person name="Eastwood D.C."/>
            <person name="Hamelin R.C."/>
            <person name="Grigoriev I.V."/>
            <person name="U'Ren J.M."/>
        </authorList>
    </citation>
    <scope>NUCLEOTIDE SEQUENCE [LARGE SCALE GENOMIC DNA]</scope>
    <source>
        <strain evidence="1 2">ER1909</strain>
    </source>
</reference>
<gene>
    <name evidence="1" type="ORF">F4821DRAFT_188691</name>
</gene>
<keyword evidence="2" id="KW-1185">Reference proteome</keyword>
<evidence type="ECO:0000313" key="2">
    <source>
        <dbReference type="Proteomes" id="UP001497680"/>
    </source>
</evidence>
<sequence>MHENDADVDTSEPLLQDPPVWDNWLITHGMDFLKTIRPAGPKLALLFNQQVELGRVIHDMFSNVFAPKRKGATKSKTWTTAILQQLNARLLSWHEALPGDMRWKKWFNTNKDRLQTNVTVLHTLYHSTRICLNLPFITTIGPHTLHQKQNAISNSISECINICKSSAEEIAGILERFKGQHTLGNAPVILVQGAIVAANAILITSRISGTSVSLIEDTPFSNLDEALNEMSVSWKLASDARAGLRKALSSRQPEQSAQIVSRGGTIGQFNDPLETFQWTQVVGPEFINFAGDPLHEVNFENPDQYSWKPMSFMGVDTLS</sequence>
<organism evidence="1 2">
    <name type="scientific">Hypoxylon rubiginosum</name>
    <dbReference type="NCBI Taxonomy" id="110542"/>
    <lineage>
        <taxon>Eukaryota</taxon>
        <taxon>Fungi</taxon>
        <taxon>Dikarya</taxon>
        <taxon>Ascomycota</taxon>
        <taxon>Pezizomycotina</taxon>
        <taxon>Sordariomycetes</taxon>
        <taxon>Xylariomycetidae</taxon>
        <taxon>Xylariales</taxon>
        <taxon>Hypoxylaceae</taxon>
        <taxon>Hypoxylon</taxon>
    </lineage>
</organism>
<proteinExistence type="predicted"/>
<dbReference type="EMBL" id="MU394286">
    <property type="protein sequence ID" value="KAI6091615.1"/>
    <property type="molecule type" value="Genomic_DNA"/>
</dbReference>
<name>A0ACC0DHC2_9PEZI</name>
<dbReference type="Proteomes" id="UP001497680">
    <property type="component" value="Unassembled WGS sequence"/>
</dbReference>